<protein>
    <submittedName>
        <fullName evidence="3">Uncharacterized protein</fullName>
    </submittedName>
</protein>
<evidence type="ECO:0000256" key="2">
    <source>
        <dbReference type="SAM" id="SignalP"/>
    </source>
</evidence>
<accession>A0ABN2G0K1</accession>
<dbReference type="PROSITE" id="PS51257">
    <property type="entry name" value="PROKAR_LIPOPROTEIN"/>
    <property type="match status" value="1"/>
</dbReference>
<dbReference type="RefSeq" id="WP_344051074.1">
    <property type="nucleotide sequence ID" value="NZ_BAAAPK010000001.1"/>
</dbReference>
<feature type="region of interest" description="Disordered" evidence="1">
    <location>
        <begin position="29"/>
        <end position="48"/>
    </location>
</feature>
<name>A0ABN2G0K1_9MICO</name>
<keyword evidence="2" id="KW-0732">Signal</keyword>
<reference evidence="3 4" key="1">
    <citation type="journal article" date="2019" name="Int. J. Syst. Evol. Microbiol.">
        <title>The Global Catalogue of Microorganisms (GCM) 10K type strain sequencing project: providing services to taxonomists for standard genome sequencing and annotation.</title>
        <authorList>
            <consortium name="The Broad Institute Genomics Platform"/>
            <consortium name="The Broad Institute Genome Sequencing Center for Infectious Disease"/>
            <person name="Wu L."/>
            <person name="Ma J."/>
        </authorList>
    </citation>
    <scope>NUCLEOTIDE SEQUENCE [LARGE SCALE GENOMIC DNA]</scope>
    <source>
        <strain evidence="3 4">JCM 15575</strain>
    </source>
</reference>
<evidence type="ECO:0000256" key="1">
    <source>
        <dbReference type="SAM" id="MobiDB-lite"/>
    </source>
</evidence>
<sequence length="222" mass="23006">MRASRLMLLLPSIGLALVLAGCGLPAPTPTPTPTTIPSDSSAAPTPNPTVDAARVVVTVDSVVYEHDGRAEEVSLRDGEEVVALLEQIAGAATVEEFDGPYDTAGGVRYAWDGVSISVWTYDSRGFLNVGGPTIGGIPIATAEGISVGSTRDEALAAEAFELCQYDGDGDGKPDSLAMHPEEVPDALSLCRPDAVGIEYVELGFAGDLVTRLSAPSNDFSDI</sequence>
<keyword evidence="4" id="KW-1185">Reference proteome</keyword>
<feature type="compositionally biased region" description="Low complexity" evidence="1">
    <location>
        <begin position="35"/>
        <end position="48"/>
    </location>
</feature>
<feature type="signal peptide" evidence="2">
    <location>
        <begin position="1"/>
        <end position="20"/>
    </location>
</feature>
<evidence type="ECO:0000313" key="3">
    <source>
        <dbReference type="EMBL" id="GAA1663188.1"/>
    </source>
</evidence>
<evidence type="ECO:0000313" key="4">
    <source>
        <dbReference type="Proteomes" id="UP001500596"/>
    </source>
</evidence>
<feature type="chain" id="PRO_5046220999" evidence="2">
    <location>
        <begin position="21"/>
        <end position="222"/>
    </location>
</feature>
<dbReference type="EMBL" id="BAAAPK010000001">
    <property type="protein sequence ID" value="GAA1663188.1"/>
    <property type="molecule type" value="Genomic_DNA"/>
</dbReference>
<dbReference type="Proteomes" id="UP001500596">
    <property type="component" value="Unassembled WGS sequence"/>
</dbReference>
<proteinExistence type="predicted"/>
<organism evidence="3 4">
    <name type="scientific">Microbacterium lacus</name>
    <dbReference type="NCBI Taxonomy" id="415217"/>
    <lineage>
        <taxon>Bacteria</taxon>
        <taxon>Bacillati</taxon>
        <taxon>Actinomycetota</taxon>
        <taxon>Actinomycetes</taxon>
        <taxon>Micrococcales</taxon>
        <taxon>Microbacteriaceae</taxon>
        <taxon>Microbacterium</taxon>
    </lineage>
</organism>
<gene>
    <name evidence="3" type="ORF">GCM10009807_04020</name>
</gene>
<comment type="caution">
    <text evidence="3">The sequence shown here is derived from an EMBL/GenBank/DDBJ whole genome shotgun (WGS) entry which is preliminary data.</text>
</comment>